<keyword evidence="1" id="KW-0175">Coiled coil</keyword>
<comment type="caution">
    <text evidence="2">The sequence shown here is derived from an EMBL/GenBank/DDBJ whole genome shotgun (WGS) entry which is preliminary data.</text>
</comment>
<evidence type="ECO:0000256" key="1">
    <source>
        <dbReference type="SAM" id="Coils"/>
    </source>
</evidence>
<organism evidence="2">
    <name type="scientific">Hexamita inflata</name>
    <dbReference type="NCBI Taxonomy" id="28002"/>
    <lineage>
        <taxon>Eukaryota</taxon>
        <taxon>Metamonada</taxon>
        <taxon>Diplomonadida</taxon>
        <taxon>Hexamitidae</taxon>
        <taxon>Hexamitinae</taxon>
        <taxon>Hexamita</taxon>
    </lineage>
</organism>
<protein>
    <submittedName>
        <fullName evidence="2">Uncharacterized protein</fullName>
    </submittedName>
</protein>
<evidence type="ECO:0000313" key="2">
    <source>
        <dbReference type="EMBL" id="CAI9939271.1"/>
    </source>
</evidence>
<accession>A0AA86PHT8</accession>
<dbReference type="EMBL" id="CAXDID020000063">
    <property type="protein sequence ID" value="CAL6011080.1"/>
    <property type="molecule type" value="Genomic_DNA"/>
</dbReference>
<keyword evidence="4" id="KW-1185">Reference proteome</keyword>
<evidence type="ECO:0000313" key="4">
    <source>
        <dbReference type="Proteomes" id="UP001642409"/>
    </source>
</evidence>
<dbReference type="EMBL" id="CATOUU010000664">
    <property type="protein sequence ID" value="CAI9939271.1"/>
    <property type="molecule type" value="Genomic_DNA"/>
</dbReference>
<evidence type="ECO:0000313" key="3">
    <source>
        <dbReference type="EMBL" id="CAL6011080.1"/>
    </source>
</evidence>
<dbReference type="Proteomes" id="UP001642409">
    <property type="component" value="Unassembled WGS sequence"/>
</dbReference>
<reference evidence="3 4" key="2">
    <citation type="submission" date="2024-07" db="EMBL/GenBank/DDBJ databases">
        <authorList>
            <person name="Akdeniz Z."/>
        </authorList>
    </citation>
    <scope>NUCLEOTIDE SEQUENCE [LARGE SCALE GENOMIC DNA]</scope>
</reference>
<gene>
    <name evidence="3" type="ORF">HINF_LOCUS22458</name>
    <name evidence="2" type="ORF">HINF_LOCUS26916</name>
</gene>
<feature type="coiled-coil region" evidence="1">
    <location>
        <begin position="19"/>
        <end position="46"/>
    </location>
</feature>
<proteinExistence type="predicted"/>
<sequence>MNKTQAKNSIRILQLSKKIKQLNMTVACLKGQVSKYKNNLVQQEQNQNIVQPIIQYNNHPLFNQILQKHEHFKTTQRNLQSTDQDKNLWMIRLVINRQYYELDVSAFNAPSIHSMQTYLNKLQTQVLLSSTLINTKILIDKQRINSYRHKYNIKSEQIIKGVITIGRNDVYKSNQTKYKNVGEYYHLEKITDATQTSLISYMFVSINADQRALPLVFHVNEQLYDQDVSLNIKLIKQYLEDYNCSVLGCIDSERLTPLNIDSYLSNKTRTLNLLYKNEEMVPIMDPKSLMYKIYLKYTEKHVYLTFGTEGKLFDFQELFDIFYMEPKCFDKRAQLFYMLPYQAYSADNIKYMLKHQNSQEDILPLLYFILVYPLSILFTQIDEVVYQKMLTLSLSTFIKLFPITVNAENQNRVMPFSSELIKECIFTLSFILKAINYNEKVNFAAISNFQPTCYFKDLRSMLVQQIASQNASPNLYELVNKKEILDYCFEMTGTPKPDSFSSSGSLEQKKTHTFAQTRILKDDEIKEIERINKAIIQVLQGHTGIIEHGMILKYLKELFTPEIKEDIFENKAENENEAQFAKIKDKKYQQVTNVLQSQTKIQPNLPKID</sequence>
<reference evidence="2" key="1">
    <citation type="submission" date="2023-06" db="EMBL/GenBank/DDBJ databases">
        <authorList>
            <person name="Kurt Z."/>
        </authorList>
    </citation>
    <scope>NUCLEOTIDE SEQUENCE</scope>
</reference>
<dbReference type="AlphaFoldDB" id="A0AA86PHT8"/>
<name>A0AA86PHT8_9EUKA</name>